<dbReference type="CDD" id="cd01314">
    <property type="entry name" value="D-HYD"/>
    <property type="match status" value="1"/>
</dbReference>
<reference evidence="7 8" key="1">
    <citation type="submission" date="2016-11" db="EMBL/GenBank/DDBJ databases">
        <authorList>
            <person name="Jaros S."/>
            <person name="Januszkiewicz K."/>
            <person name="Wedrychowicz H."/>
        </authorList>
    </citation>
    <scope>NUCLEOTIDE SEQUENCE [LARGE SCALE GENOMIC DNA]</scope>
    <source>
        <strain evidence="7 8">DSM 21758</strain>
    </source>
</reference>
<keyword evidence="3" id="KW-0479">Metal-binding</keyword>
<evidence type="ECO:0000256" key="3">
    <source>
        <dbReference type="ARBA" id="ARBA00022723"/>
    </source>
</evidence>
<evidence type="ECO:0000256" key="2">
    <source>
        <dbReference type="ARBA" id="ARBA00008829"/>
    </source>
</evidence>
<dbReference type="Pfam" id="PF01979">
    <property type="entry name" value="Amidohydro_1"/>
    <property type="match status" value="1"/>
</dbReference>
<comment type="similarity">
    <text evidence="2">Belongs to the metallo-dependent hydrolases superfamily. Hydantoinase/dihydropyrimidinase family.</text>
</comment>
<organism evidence="7 8">
    <name type="scientific">Clostridium cavendishii DSM 21758</name>
    <dbReference type="NCBI Taxonomy" id="1121302"/>
    <lineage>
        <taxon>Bacteria</taxon>
        <taxon>Bacillati</taxon>
        <taxon>Bacillota</taxon>
        <taxon>Clostridia</taxon>
        <taxon>Eubacteriales</taxon>
        <taxon>Clostridiaceae</taxon>
        <taxon>Clostridium</taxon>
    </lineage>
</organism>
<feature type="modified residue" description="N6-carboxylysine" evidence="5">
    <location>
        <position position="149"/>
    </location>
</feature>
<evidence type="ECO:0000313" key="7">
    <source>
        <dbReference type="EMBL" id="SHI74062.1"/>
    </source>
</evidence>
<evidence type="ECO:0000313" key="8">
    <source>
        <dbReference type="Proteomes" id="UP000184310"/>
    </source>
</evidence>
<dbReference type="Proteomes" id="UP000184310">
    <property type="component" value="Unassembled WGS sequence"/>
</dbReference>
<comment type="PTM">
    <text evidence="5">Carbamylation allows a single lysine to coordinate two divalent metal cations.</text>
</comment>
<dbReference type="GO" id="GO:0016812">
    <property type="term" value="F:hydrolase activity, acting on carbon-nitrogen (but not peptide) bonds, in cyclic amides"/>
    <property type="evidence" value="ECO:0007669"/>
    <property type="project" value="TreeGrafter"/>
</dbReference>
<keyword evidence="4" id="KW-0378">Hydrolase</keyword>
<dbReference type="GO" id="GO:0046872">
    <property type="term" value="F:metal ion binding"/>
    <property type="evidence" value="ECO:0007669"/>
    <property type="project" value="UniProtKB-KW"/>
</dbReference>
<dbReference type="OrthoDB" id="9765462at2"/>
<dbReference type="Gene3D" id="3.20.20.140">
    <property type="entry name" value="Metal-dependent hydrolases"/>
    <property type="match status" value="1"/>
</dbReference>
<evidence type="ECO:0000259" key="6">
    <source>
        <dbReference type="Pfam" id="PF01979"/>
    </source>
</evidence>
<dbReference type="GO" id="GO:0005829">
    <property type="term" value="C:cytosol"/>
    <property type="evidence" value="ECO:0007669"/>
    <property type="project" value="TreeGrafter"/>
</dbReference>
<sequence length="459" mass="50874">MIIIKNGTIVTESESYFSDIMIENNIISCIGANLFNDNAEIIDASGMYVIPGAVDVHTHMDLQAGNNRSIDDFYTGTVAAVCGGTTSIVDHVAFGPRNCALRHQIDKYHELANGKAVIDYGFHGVIQHVNDEVLSEMESLAKEGISSFKIYMTYDFKLDDASILKVLKKAKELGVIIAVHAENNDVINDLRENYVSNGLLETIYHAKSRPDHCEAEAISRVLHLAALAGDAPIYIVHISTEKGLDEIKKARAQGQKNIFAETCTQYLTMTDEKYFEPGNNGLKYVMSPPLRQKSDVDALWKGVQDGEIDVIATDHCSFNFKGDKEKGINDFTKCPNGAPGVAERLMVIFSEGVMEKKISINRCIELLCTKPAKIYGLYPKKGSLNPKSDADVTIINPNLEYTLTRSMLRGAVDYTCFEGIELKGKIDTVIQNGKVVYKNDDFFGKKGDGKFIKRRVMEQ</sequence>
<dbReference type="PANTHER" id="PTHR11647">
    <property type="entry name" value="HYDRANTOINASE/DIHYDROPYRIMIDINASE FAMILY MEMBER"/>
    <property type="match status" value="1"/>
</dbReference>
<accession>A0A1M6DLJ1</accession>
<dbReference type="SUPFAM" id="SSF51338">
    <property type="entry name" value="Composite domain of metallo-dependent hydrolases"/>
    <property type="match status" value="1"/>
</dbReference>
<evidence type="ECO:0000256" key="4">
    <source>
        <dbReference type="ARBA" id="ARBA00022801"/>
    </source>
</evidence>
<dbReference type="EMBL" id="FQZB01000004">
    <property type="protein sequence ID" value="SHI74062.1"/>
    <property type="molecule type" value="Genomic_DNA"/>
</dbReference>
<dbReference type="PANTHER" id="PTHR11647:SF1">
    <property type="entry name" value="COLLAPSIN RESPONSE MEDIATOR PROTEIN"/>
    <property type="match status" value="1"/>
</dbReference>
<dbReference type="STRING" id="1121302.SAMN02745163_00764"/>
<evidence type="ECO:0000256" key="5">
    <source>
        <dbReference type="PIRSR" id="PIRSR611778-50"/>
    </source>
</evidence>
<dbReference type="InterPro" id="IPR050378">
    <property type="entry name" value="Metallo-dep_Hydrolases_sf"/>
</dbReference>
<dbReference type="SUPFAM" id="SSF51556">
    <property type="entry name" value="Metallo-dependent hydrolases"/>
    <property type="match status" value="1"/>
</dbReference>
<name>A0A1M6DLJ1_9CLOT</name>
<keyword evidence="8" id="KW-1185">Reference proteome</keyword>
<dbReference type="InterPro" id="IPR032466">
    <property type="entry name" value="Metal_Hydrolase"/>
</dbReference>
<dbReference type="FunFam" id="3.20.20.140:FF:000174">
    <property type="entry name" value="Dihydropyrimidinase-related protein 2"/>
    <property type="match status" value="1"/>
</dbReference>
<dbReference type="InterPro" id="IPR011778">
    <property type="entry name" value="Hydantoinase/dihydroPyrase"/>
</dbReference>
<dbReference type="AlphaFoldDB" id="A0A1M6DLJ1"/>
<gene>
    <name evidence="7" type="ORF">SAMN02745163_00764</name>
</gene>
<protein>
    <submittedName>
        <fullName evidence="7">Dihydropyrimidinase</fullName>
    </submittedName>
</protein>
<dbReference type="NCBIfam" id="TIGR02033">
    <property type="entry name" value="D-hydantoinase"/>
    <property type="match status" value="1"/>
</dbReference>
<proteinExistence type="inferred from homology"/>
<evidence type="ECO:0000256" key="1">
    <source>
        <dbReference type="ARBA" id="ARBA00001947"/>
    </source>
</evidence>
<dbReference type="RefSeq" id="WP_072985342.1">
    <property type="nucleotide sequence ID" value="NZ_FQZB01000004.1"/>
</dbReference>
<dbReference type="InterPro" id="IPR011059">
    <property type="entry name" value="Metal-dep_hydrolase_composite"/>
</dbReference>
<dbReference type="Gene3D" id="2.30.40.10">
    <property type="entry name" value="Urease, subunit C, domain 1"/>
    <property type="match status" value="1"/>
</dbReference>
<dbReference type="InterPro" id="IPR006680">
    <property type="entry name" value="Amidohydro-rel"/>
</dbReference>
<comment type="cofactor">
    <cofactor evidence="1">
        <name>Zn(2+)</name>
        <dbReference type="ChEBI" id="CHEBI:29105"/>
    </cofactor>
</comment>
<feature type="domain" description="Amidohydrolase-related" evidence="6">
    <location>
        <begin position="48"/>
        <end position="436"/>
    </location>
</feature>